<proteinExistence type="predicted"/>
<feature type="domain" description="DUF4200" evidence="4">
    <location>
        <begin position="68"/>
        <end position="184"/>
    </location>
</feature>
<evidence type="ECO:0000313" key="6">
    <source>
        <dbReference type="RefSeq" id="XP_008282389.1"/>
    </source>
</evidence>
<feature type="region of interest" description="Disordered" evidence="3">
    <location>
        <begin position="30"/>
        <end position="51"/>
    </location>
</feature>
<dbReference type="PANTHER" id="PTHR21683:SF18">
    <property type="entry name" value="COILED-COIL DOMAIN-CONTAINING PROTEIN 42 HOMOLOG"/>
    <property type="match status" value="1"/>
</dbReference>
<feature type="compositionally biased region" description="Low complexity" evidence="3">
    <location>
        <begin position="341"/>
        <end position="351"/>
    </location>
</feature>
<feature type="coiled-coil region" evidence="2">
    <location>
        <begin position="206"/>
        <end position="272"/>
    </location>
</feature>
<feature type="compositionally biased region" description="Polar residues" evidence="3">
    <location>
        <begin position="362"/>
        <end position="374"/>
    </location>
</feature>
<dbReference type="Pfam" id="PF13863">
    <property type="entry name" value="DUF4200"/>
    <property type="match status" value="1"/>
</dbReference>
<evidence type="ECO:0000256" key="1">
    <source>
        <dbReference type="ARBA" id="ARBA00023054"/>
    </source>
</evidence>
<dbReference type="InterPro" id="IPR051147">
    <property type="entry name" value="CFAP_domain-containing"/>
</dbReference>
<dbReference type="AlphaFoldDB" id="A0A9Y4N2D9"/>
<evidence type="ECO:0000259" key="4">
    <source>
        <dbReference type="Pfam" id="PF13863"/>
    </source>
</evidence>
<keyword evidence="5" id="KW-1185">Reference proteome</keyword>
<evidence type="ECO:0000256" key="2">
    <source>
        <dbReference type="SAM" id="Coils"/>
    </source>
</evidence>
<reference evidence="6" key="1">
    <citation type="submission" date="2025-08" db="UniProtKB">
        <authorList>
            <consortium name="RefSeq"/>
        </authorList>
    </citation>
    <scope>IDENTIFICATION</scope>
</reference>
<dbReference type="RefSeq" id="XP_008282389.1">
    <property type="nucleotide sequence ID" value="XM_008284167.1"/>
</dbReference>
<accession>A0A9Y4N2D9</accession>
<sequence length="383" mass="44240">MTTRCLPALPDGGRKANVETRIRGVFVTQSEENSYRKEGHGSHTPAGTQTWSRFRGTGVHTLQKSLVLKKQAELDEVDKRLALRRQEFEENVEALAHRRSELEEKQQQTKEKVMKFEKFVAENEAKRRRMLKTCEATREQNALKRTEIEDLTKQLKQLRARKQVLKERMTKYKMYEDYLMKTLENFPGSYLDNGSESLVMPIIRRHEALSITYQELLQRLGRMEEQVEQGHRQLRSMKQEHSIRKLMASKEVSELQSELETLTEKNKQAEVNFLMEQSLSREKVKEDGRLLMAVNNLAEQCYLPAYGPLESMNVLTVMDMVKEFILDKADTERRVRRLMESGSATTSTTAATDKKGRGSLKSIGSKTQIKSSSKVSRKSETLS</sequence>
<gene>
    <name evidence="6" type="primary">ccdc197</name>
</gene>
<evidence type="ECO:0000313" key="5">
    <source>
        <dbReference type="Proteomes" id="UP000694891"/>
    </source>
</evidence>
<feature type="coiled-coil region" evidence="2">
    <location>
        <begin position="85"/>
        <end position="168"/>
    </location>
</feature>
<evidence type="ECO:0000256" key="3">
    <source>
        <dbReference type="SAM" id="MobiDB-lite"/>
    </source>
</evidence>
<protein>
    <submittedName>
        <fullName evidence="6">Uncharacterized protein CCDC197</fullName>
    </submittedName>
</protein>
<dbReference type="InterPro" id="IPR025252">
    <property type="entry name" value="DUF4200"/>
</dbReference>
<dbReference type="GO" id="GO:0005856">
    <property type="term" value="C:cytoskeleton"/>
    <property type="evidence" value="ECO:0007669"/>
    <property type="project" value="UniProtKB-ARBA"/>
</dbReference>
<dbReference type="PANTHER" id="PTHR21683">
    <property type="entry name" value="COILED-COIL DOMAIN-CONTAINING PROTEIN 42 LIKE-2-LIKE-RELATED"/>
    <property type="match status" value="1"/>
</dbReference>
<feature type="region of interest" description="Disordered" evidence="3">
    <location>
        <begin position="339"/>
        <end position="383"/>
    </location>
</feature>
<keyword evidence="1 2" id="KW-0175">Coiled coil</keyword>
<dbReference type="Proteomes" id="UP000694891">
    <property type="component" value="Unplaced"/>
</dbReference>
<organism evidence="5 6">
    <name type="scientific">Stegastes partitus</name>
    <name type="common">bicolor damselfish</name>
    <dbReference type="NCBI Taxonomy" id="144197"/>
    <lineage>
        <taxon>Eukaryota</taxon>
        <taxon>Metazoa</taxon>
        <taxon>Chordata</taxon>
        <taxon>Craniata</taxon>
        <taxon>Vertebrata</taxon>
        <taxon>Euteleostomi</taxon>
        <taxon>Actinopterygii</taxon>
        <taxon>Neopterygii</taxon>
        <taxon>Teleostei</taxon>
        <taxon>Neoteleostei</taxon>
        <taxon>Acanthomorphata</taxon>
        <taxon>Ovalentaria</taxon>
        <taxon>Pomacentridae</taxon>
        <taxon>Stegastes</taxon>
    </lineage>
</organism>
<dbReference type="CTD" id="256369"/>
<name>A0A9Y4N2D9_9TELE</name>